<keyword evidence="3" id="KW-1185">Reference proteome</keyword>
<evidence type="ECO:0000313" key="3">
    <source>
        <dbReference type="Proteomes" id="UP001341840"/>
    </source>
</evidence>
<accession>A0ABU6YVY6</accession>
<feature type="domain" description="F-box associated beta-propeller type 1" evidence="1">
    <location>
        <begin position="1"/>
        <end position="157"/>
    </location>
</feature>
<reference evidence="2 3" key="1">
    <citation type="journal article" date="2023" name="Plants (Basel)">
        <title>Bridging the Gap: Combining Genomics and Transcriptomics Approaches to Understand Stylosanthes scabra, an Orphan Legume from the Brazilian Caatinga.</title>
        <authorList>
            <person name="Ferreira-Neto J.R.C."/>
            <person name="da Silva M.D."/>
            <person name="Binneck E."/>
            <person name="de Melo N.F."/>
            <person name="da Silva R.H."/>
            <person name="de Melo A.L.T.M."/>
            <person name="Pandolfi V."/>
            <person name="Bustamante F.O."/>
            <person name="Brasileiro-Vidal A.C."/>
            <person name="Benko-Iseppon A.M."/>
        </authorList>
    </citation>
    <scope>NUCLEOTIDE SEQUENCE [LARGE SCALE GENOMIC DNA]</scope>
    <source>
        <tissue evidence="2">Leaves</tissue>
    </source>
</reference>
<evidence type="ECO:0000313" key="2">
    <source>
        <dbReference type="EMBL" id="MED6213509.1"/>
    </source>
</evidence>
<dbReference type="Pfam" id="PF07734">
    <property type="entry name" value="FBA_1"/>
    <property type="match status" value="1"/>
</dbReference>
<proteinExistence type="predicted"/>
<dbReference type="PANTHER" id="PTHR31672:SF13">
    <property type="entry name" value="F-BOX PROTEIN CPR30-LIKE"/>
    <property type="match status" value="1"/>
</dbReference>
<comment type="caution">
    <text evidence="2">The sequence shown here is derived from an EMBL/GenBank/DDBJ whole genome shotgun (WGS) entry which is preliminary data.</text>
</comment>
<evidence type="ECO:0000259" key="1">
    <source>
        <dbReference type="Pfam" id="PF07734"/>
    </source>
</evidence>
<dbReference type="InterPro" id="IPR050796">
    <property type="entry name" value="SCF_F-box_component"/>
</dbReference>
<organism evidence="2 3">
    <name type="scientific">Stylosanthes scabra</name>
    <dbReference type="NCBI Taxonomy" id="79078"/>
    <lineage>
        <taxon>Eukaryota</taxon>
        <taxon>Viridiplantae</taxon>
        <taxon>Streptophyta</taxon>
        <taxon>Embryophyta</taxon>
        <taxon>Tracheophyta</taxon>
        <taxon>Spermatophyta</taxon>
        <taxon>Magnoliopsida</taxon>
        <taxon>eudicotyledons</taxon>
        <taxon>Gunneridae</taxon>
        <taxon>Pentapetalae</taxon>
        <taxon>rosids</taxon>
        <taxon>fabids</taxon>
        <taxon>Fabales</taxon>
        <taxon>Fabaceae</taxon>
        <taxon>Papilionoideae</taxon>
        <taxon>50 kb inversion clade</taxon>
        <taxon>dalbergioids sensu lato</taxon>
        <taxon>Dalbergieae</taxon>
        <taxon>Pterocarpus clade</taxon>
        <taxon>Stylosanthes</taxon>
    </lineage>
</organism>
<name>A0ABU6YVY6_9FABA</name>
<dbReference type="EMBL" id="JASCZI010243709">
    <property type="protein sequence ID" value="MED6213509.1"/>
    <property type="molecule type" value="Genomic_DNA"/>
</dbReference>
<dbReference type="InterPro" id="IPR017451">
    <property type="entry name" value="F-box-assoc_interact_dom"/>
</dbReference>
<dbReference type="PANTHER" id="PTHR31672">
    <property type="entry name" value="BNACNNG10540D PROTEIN"/>
    <property type="match status" value="1"/>
</dbReference>
<sequence>MLWNPCTGYTSEWLHTTASITTSGFGYDHVNHKYKFFALLQLKSGAFISKIFTFGTNHWKIIENCPSHLVKRVSLRGVLVSGTLYWLVRVPHVVIVYLDLGSETYGELSLAHRDPDDDFRIIAAIGVLRNCLSLCLDHKKTHWALWLLNNQSWTKLAMIPQNSLSTGHLKL</sequence>
<dbReference type="NCBIfam" id="TIGR01640">
    <property type="entry name" value="F_box_assoc_1"/>
    <property type="match status" value="1"/>
</dbReference>
<dbReference type="Proteomes" id="UP001341840">
    <property type="component" value="Unassembled WGS sequence"/>
</dbReference>
<dbReference type="InterPro" id="IPR006527">
    <property type="entry name" value="F-box-assoc_dom_typ1"/>
</dbReference>
<gene>
    <name evidence="2" type="ORF">PIB30_094112</name>
</gene>
<protein>
    <recommendedName>
        <fullName evidence="1">F-box associated beta-propeller type 1 domain-containing protein</fullName>
    </recommendedName>
</protein>